<dbReference type="AlphaFoldDB" id="A0AA38LIF3"/>
<protein>
    <submittedName>
        <fullName evidence="1">Uncharacterized protein</fullName>
    </submittedName>
</protein>
<evidence type="ECO:0000313" key="1">
    <source>
        <dbReference type="EMBL" id="KAH9322162.1"/>
    </source>
</evidence>
<feature type="non-terminal residue" evidence="1">
    <location>
        <position position="1"/>
    </location>
</feature>
<evidence type="ECO:0000313" key="2">
    <source>
        <dbReference type="Proteomes" id="UP000824469"/>
    </source>
</evidence>
<organism evidence="1 2">
    <name type="scientific">Taxus chinensis</name>
    <name type="common">Chinese yew</name>
    <name type="synonym">Taxus wallichiana var. chinensis</name>
    <dbReference type="NCBI Taxonomy" id="29808"/>
    <lineage>
        <taxon>Eukaryota</taxon>
        <taxon>Viridiplantae</taxon>
        <taxon>Streptophyta</taxon>
        <taxon>Embryophyta</taxon>
        <taxon>Tracheophyta</taxon>
        <taxon>Spermatophyta</taxon>
        <taxon>Pinopsida</taxon>
        <taxon>Pinidae</taxon>
        <taxon>Conifers II</taxon>
        <taxon>Cupressales</taxon>
        <taxon>Taxaceae</taxon>
        <taxon>Taxus</taxon>
    </lineage>
</organism>
<reference evidence="1 2" key="1">
    <citation type="journal article" date="2021" name="Nat. Plants">
        <title>The Taxus genome provides insights into paclitaxel biosynthesis.</title>
        <authorList>
            <person name="Xiong X."/>
            <person name="Gou J."/>
            <person name="Liao Q."/>
            <person name="Li Y."/>
            <person name="Zhou Q."/>
            <person name="Bi G."/>
            <person name="Li C."/>
            <person name="Du R."/>
            <person name="Wang X."/>
            <person name="Sun T."/>
            <person name="Guo L."/>
            <person name="Liang H."/>
            <person name="Lu P."/>
            <person name="Wu Y."/>
            <person name="Zhang Z."/>
            <person name="Ro D.K."/>
            <person name="Shang Y."/>
            <person name="Huang S."/>
            <person name="Yan J."/>
        </authorList>
    </citation>
    <scope>NUCLEOTIDE SEQUENCE [LARGE SCALE GENOMIC DNA]</scope>
    <source>
        <strain evidence="1">Ta-2019</strain>
    </source>
</reference>
<dbReference type="Proteomes" id="UP000824469">
    <property type="component" value="Unassembled WGS sequence"/>
</dbReference>
<name>A0AA38LIF3_TAXCH</name>
<comment type="caution">
    <text evidence="1">The sequence shown here is derived from an EMBL/GenBank/DDBJ whole genome shotgun (WGS) entry which is preliminary data.</text>
</comment>
<proteinExistence type="predicted"/>
<feature type="non-terminal residue" evidence="1">
    <location>
        <position position="149"/>
    </location>
</feature>
<sequence>QGLEFDIINKSEYACTSRATNLIFWFYSSTKLKMRFLLWIGEFFTREDKKKVTEVESWEYMVSKMMGHVLYFRIQLEWLKKLQILRLERGERIIALRGNERVKLPCFHEGNNEDEGQKNKVENGGMAAVGAIDNGPLIVYHMTTSYKKI</sequence>
<accession>A0AA38LIF3</accession>
<dbReference type="EMBL" id="JAHRHJ020000003">
    <property type="protein sequence ID" value="KAH9322162.1"/>
    <property type="molecule type" value="Genomic_DNA"/>
</dbReference>
<gene>
    <name evidence="1" type="ORF">KI387_016801</name>
</gene>
<keyword evidence="2" id="KW-1185">Reference proteome</keyword>